<keyword evidence="4" id="KW-1185">Reference proteome</keyword>
<evidence type="ECO:0000256" key="1">
    <source>
        <dbReference type="SAM" id="SignalP"/>
    </source>
</evidence>
<proteinExistence type="predicted"/>
<feature type="signal peptide" evidence="1">
    <location>
        <begin position="1"/>
        <end position="27"/>
    </location>
</feature>
<dbReference type="InterPro" id="IPR001304">
    <property type="entry name" value="C-type_lectin-like"/>
</dbReference>
<dbReference type="InterPro" id="IPR016186">
    <property type="entry name" value="C-type_lectin-like/link_sf"/>
</dbReference>
<evidence type="ECO:0000313" key="4">
    <source>
        <dbReference type="Proteomes" id="UP001153709"/>
    </source>
</evidence>
<sequence>MNKVSVMAKHIVVALFVILFNIEMNSAGSVHYVITRDTGIAQSVAPALALEKGGNTLYYFGYTFKGNWFQAMEHCKSLNMDLASIESAQENDFLYNQMREFLGGGAEYWFWTSGTILPDNKWVWMRTGRPILYSNWFPNQPDNSGNNEKCLEVRYHYTKGLQWNDNNQNTNRHVLCEAKITKSVSEIIPTLCNLTHSVRSLT</sequence>
<accession>A0A9N9TBX9</accession>
<organism evidence="3 4">
    <name type="scientific">Diabrotica balteata</name>
    <name type="common">Banded cucumber beetle</name>
    <dbReference type="NCBI Taxonomy" id="107213"/>
    <lineage>
        <taxon>Eukaryota</taxon>
        <taxon>Metazoa</taxon>
        <taxon>Ecdysozoa</taxon>
        <taxon>Arthropoda</taxon>
        <taxon>Hexapoda</taxon>
        <taxon>Insecta</taxon>
        <taxon>Pterygota</taxon>
        <taxon>Neoptera</taxon>
        <taxon>Endopterygota</taxon>
        <taxon>Coleoptera</taxon>
        <taxon>Polyphaga</taxon>
        <taxon>Cucujiformia</taxon>
        <taxon>Chrysomeloidea</taxon>
        <taxon>Chrysomelidae</taxon>
        <taxon>Galerucinae</taxon>
        <taxon>Diabroticina</taxon>
        <taxon>Diabroticites</taxon>
        <taxon>Diabrotica</taxon>
    </lineage>
</organism>
<dbReference type="PROSITE" id="PS50041">
    <property type="entry name" value="C_TYPE_LECTIN_2"/>
    <property type="match status" value="1"/>
</dbReference>
<dbReference type="Pfam" id="PF00059">
    <property type="entry name" value="Lectin_C"/>
    <property type="match status" value="1"/>
</dbReference>
<dbReference type="InterPro" id="IPR050111">
    <property type="entry name" value="C-type_lectin/snaclec_domain"/>
</dbReference>
<reference evidence="3" key="1">
    <citation type="submission" date="2022-01" db="EMBL/GenBank/DDBJ databases">
        <authorList>
            <person name="King R."/>
        </authorList>
    </citation>
    <scope>NUCLEOTIDE SEQUENCE</scope>
</reference>
<name>A0A9N9TBX9_DIABA</name>
<evidence type="ECO:0000259" key="2">
    <source>
        <dbReference type="PROSITE" id="PS50041"/>
    </source>
</evidence>
<feature type="domain" description="C-type lectin" evidence="2">
    <location>
        <begin position="53"/>
        <end position="177"/>
    </location>
</feature>
<dbReference type="Proteomes" id="UP001153709">
    <property type="component" value="Chromosome 9"/>
</dbReference>
<keyword evidence="1" id="KW-0732">Signal</keyword>
<dbReference type="Gene3D" id="3.10.100.10">
    <property type="entry name" value="Mannose-Binding Protein A, subunit A"/>
    <property type="match status" value="1"/>
</dbReference>
<dbReference type="SMART" id="SM00034">
    <property type="entry name" value="CLECT"/>
    <property type="match status" value="1"/>
</dbReference>
<gene>
    <name evidence="3" type="ORF">DIABBA_LOCUS13602</name>
</gene>
<dbReference type="CDD" id="cd00037">
    <property type="entry name" value="CLECT"/>
    <property type="match status" value="1"/>
</dbReference>
<dbReference type="AlphaFoldDB" id="A0A9N9TBX9"/>
<feature type="chain" id="PRO_5040434788" description="C-type lectin domain-containing protein" evidence="1">
    <location>
        <begin position="28"/>
        <end position="202"/>
    </location>
</feature>
<dbReference type="PANTHER" id="PTHR22803">
    <property type="entry name" value="MANNOSE, PHOSPHOLIPASE, LECTIN RECEPTOR RELATED"/>
    <property type="match status" value="1"/>
</dbReference>
<dbReference type="SUPFAM" id="SSF56436">
    <property type="entry name" value="C-type lectin-like"/>
    <property type="match status" value="1"/>
</dbReference>
<evidence type="ECO:0000313" key="3">
    <source>
        <dbReference type="EMBL" id="CAG9840999.1"/>
    </source>
</evidence>
<protein>
    <recommendedName>
        <fullName evidence="2">C-type lectin domain-containing protein</fullName>
    </recommendedName>
</protein>
<dbReference type="EMBL" id="OU898284">
    <property type="protein sequence ID" value="CAG9840999.1"/>
    <property type="molecule type" value="Genomic_DNA"/>
</dbReference>
<dbReference type="OrthoDB" id="7962197at2759"/>
<dbReference type="InterPro" id="IPR016187">
    <property type="entry name" value="CTDL_fold"/>
</dbReference>